<dbReference type="AlphaFoldDB" id="A0A5C6MCT7"/>
<evidence type="ECO:0000313" key="2">
    <source>
        <dbReference type="Proteomes" id="UP000321659"/>
    </source>
</evidence>
<gene>
    <name evidence="1" type="ORF">LABALGLTS371_01660</name>
</gene>
<protein>
    <submittedName>
        <fullName evidence="1">Uncharacterized protein</fullName>
    </submittedName>
</protein>
<dbReference type="EMBL" id="SRRQ01000001">
    <property type="protein sequence ID" value="TWW11955.1"/>
    <property type="molecule type" value="Genomic_DNA"/>
</dbReference>
<evidence type="ECO:0000313" key="1">
    <source>
        <dbReference type="EMBL" id="TWW11955.1"/>
    </source>
</evidence>
<accession>A0A5C6MCT7</accession>
<name>A0A5C6MCT7_9LACO</name>
<sequence length="42" mass="4749">MSKCSSSLKVEIVQLYLEDHISLTILEQNITFPKVIFVNGLP</sequence>
<reference evidence="1 2" key="1">
    <citation type="submission" date="2019-04" db="EMBL/GenBank/DDBJ databases">
        <title>In vitro growth and metabolic characteristics of meat-borne Lactobacillus algidus strains.</title>
        <authorList>
            <person name="Sade E."/>
            <person name="Per J."/>
            <person name="Tytti H."/>
            <person name="Johanna B.K."/>
        </authorList>
    </citation>
    <scope>NUCLEOTIDE SEQUENCE [LARGE SCALE GENOMIC DNA]</scope>
    <source>
        <strain evidence="1 2">LTS37-1</strain>
    </source>
</reference>
<proteinExistence type="predicted"/>
<dbReference type="Proteomes" id="UP000321659">
    <property type="component" value="Unassembled WGS sequence"/>
</dbReference>
<organism evidence="1 2">
    <name type="scientific">Dellaglioa algida</name>
    <dbReference type="NCBI Taxonomy" id="105612"/>
    <lineage>
        <taxon>Bacteria</taxon>
        <taxon>Bacillati</taxon>
        <taxon>Bacillota</taxon>
        <taxon>Bacilli</taxon>
        <taxon>Lactobacillales</taxon>
        <taxon>Lactobacillaceae</taxon>
        <taxon>Dellaglioa</taxon>
    </lineage>
</organism>
<comment type="caution">
    <text evidence="1">The sequence shown here is derived from an EMBL/GenBank/DDBJ whole genome shotgun (WGS) entry which is preliminary data.</text>
</comment>